<feature type="compositionally biased region" description="Low complexity" evidence="1">
    <location>
        <begin position="136"/>
        <end position="147"/>
    </location>
</feature>
<keyword evidence="3" id="KW-1185">Reference proteome</keyword>
<accession>A0A919QHU9</accession>
<name>A0A919QHU9_9ACTN</name>
<protein>
    <submittedName>
        <fullName evidence="2">Uncharacterized protein</fullName>
    </submittedName>
</protein>
<organism evidence="2 3">
    <name type="scientific">Acrocarpospora phusangensis</name>
    <dbReference type="NCBI Taxonomy" id="1070424"/>
    <lineage>
        <taxon>Bacteria</taxon>
        <taxon>Bacillati</taxon>
        <taxon>Actinomycetota</taxon>
        <taxon>Actinomycetes</taxon>
        <taxon>Streptosporangiales</taxon>
        <taxon>Streptosporangiaceae</taxon>
        <taxon>Acrocarpospora</taxon>
    </lineage>
</organism>
<reference evidence="2" key="1">
    <citation type="submission" date="2021-01" db="EMBL/GenBank/DDBJ databases">
        <title>Whole genome shotgun sequence of Acrocarpospora phusangensis NBRC 108782.</title>
        <authorList>
            <person name="Komaki H."/>
            <person name="Tamura T."/>
        </authorList>
    </citation>
    <scope>NUCLEOTIDE SEQUENCE</scope>
    <source>
        <strain evidence="2">NBRC 108782</strain>
    </source>
</reference>
<dbReference type="Proteomes" id="UP000640052">
    <property type="component" value="Unassembled WGS sequence"/>
</dbReference>
<evidence type="ECO:0000313" key="3">
    <source>
        <dbReference type="Proteomes" id="UP000640052"/>
    </source>
</evidence>
<dbReference type="RefSeq" id="WP_204045713.1">
    <property type="nucleotide sequence ID" value="NZ_BOOA01000108.1"/>
</dbReference>
<dbReference type="AlphaFoldDB" id="A0A919QHU9"/>
<feature type="region of interest" description="Disordered" evidence="1">
    <location>
        <begin position="122"/>
        <end position="147"/>
    </location>
</feature>
<dbReference type="EMBL" id="BOOA01000108">
    <property type="protein sequence ID" value="GIH29096.1"/>
    <property type="molecule type" value="Genomic_DNA"/>
</dbReference>
<gene>
    <name evidence="2" type="ORF">Aph01nite_74060</name>
</gene>
<evidence type="ECO:0000313" key="2">
    <source>
        <dbReference type="EMBL" id="GIH29096.1"/>
    </source>
</evidence>
<proteinExistence type="predicted"/>
<sequence length="147" mass="16721">MYITYTPEETGQAQRWTFDPTKIRASEAEIIEKRYGQNWDAWQAAVQSGNMRARRVLLWHLLKREHLSLRWEDTPDFLAGEVLVEHSVAELQAIRDRVAKANLPDDQREQIFTALDAEITDAMAKAEARDEEPEGKAPSKSAASATP</sequence>
<evidence type="ECO:0000256" key="1">
    <source>
        <dbReference type="SAM" id="MobiDB-lite"/>
    </source>
</evidence>
<comment type="caution">
    <text evidence="2">The sequence shown here is derived from an EMBL/GenBank/DDBJ whole genome shotgun (WGS) entry which is preliminary data.</text>
</comment>